<dbReference type="SUPFAM" id="SSF50985">
    <property type="entry name" value="RCC1/BLIP-II"/>
    <property type="match status" value="1"/>
</dbReference>
<dbReference type="InterPro" id="IPR058923">
    <property type="entry name" value="RCC1-like_dom"/>
</dbReference>
<evidence type="ECO:0000256" key="12">
    <source>
        <dbReference type="ARBA" id="ARBA00071658"/>
    </source>
</evidence>
<comment type="pathway">
    <text evidence="3">Protein modification; protein ubiquitination.</text>
</comment>
<evidence type="ECO:0000256" key="6">
    <source>
        <dbReference type="ARBA" id="ARBA00022679"/>
    </source>
</evidence>
<evidence type="ECO:0000256" key="3">
    <source>
        <dbReference type="ARBA" id="ARBA00004906"/>
    </source>
</evidence>
<dbReference type="Gene3D" id="3.90.1750.10">
    <property type="entry name" value="Hect, E3 ligase catalytic domains"/>
    <property type="match status" value="1"/>
</dbReference>
<dbReference type="SMART" id="SM00119">
    <property type="entry name" value="HECTc"/>
    <property type="match status" value="1"/>
</dbReference>
<dbReference type="SUPFAM" id="SSF56204">
    <property type="entry name" value="Hect, E3 ligase catalytic domain"/>
    <property type="match status" value="1"/>
</dbReference>
<keyword evidence="10" id="KW-0744">Spermatogenesis</keyword>
<evidence type="ECO:0000256" key="5">
    <source>
        <dbReference type="ARBA" id="ARBA00022490"/>
    </source>
</evidence>
<feature type="repeat" description="RCC1" evidence="16">
    <location>
        <begin position="239"/>
        <end position="290"/>
    </location>
</feature>
<dbReference type="Pfam" id="PF25390">
    <property type="entry name" value="WD40_RLD"/>
    <property type="match status" value="1"/>
</dbReference>
<evidence type="ECO:0000313" key="18">
    <source>
        <dbReference type="Proteomes" id="UP000515202"/>
    </source>
</evidence>
<dbReference type="InterPro" id="IPR051709">
    <property type="entry name" value="Ub-ligase/GTPase-reg"/>
</dbReference>
<dbReference type="GeneID" id="105301704"/>
<sequence length="958" mass="107161">MLCWGNASFGQLGLGGIDEEIVLEPRKSDFFINKKVRDVGCGLRHTVFVLDDGTVYTCGCNDLGQLGHEKSRKKPEQVVALDAQNIVAVSCGEAHTLALNDKGQVYAWGLDSDGQLGLLGSEECIRVPSCLPKIMSIDTLVRTCSGLSFGRIRSGGSIRNIKSLSDIQIVQVACGYYHSLALSKASEVFCWGQNKYGQLGLGIDYKKQTSPQLIKSLLGIPFMQIAAGGAHSFVLTLSGAIFGWGRNKFGQLGLNDENDRYVPNLLKSLRTQKIVYICCGEDHTAALTKEGGVFTFGAGGYGQLGHNSTSHEINPRKVFELMGSIVTQIACGRQHTSAFVPSSGRIYSFGLGGNGQLGTGSTSNRKSPFTVKGNWFPYNGQCPPDIDSEEYFCVKRIFSGGDQSFSHYSNPQNCGPPDDFRCPDPSRQIWTVNEALIQKWLSYPSGRVPVEIANEIDGTFSSSGCLNGSFLAVSNDDHYRTGTRFSGVDMNAARLLFHKLIQPDHPQISQQVNEKTGQIIQYDKFYIHEVQELIDIRNDYINWVQQQAYGMLADIPVTICTYPFVFDAQAKTTLLQTDAVLQMQMAIDQAHRQNVSSLFLPVIESVNPCLILVVRRENIVGDAMEVLRKTKNIDYKKPLKVIFVGEDAVDAGGVRKEFFLLIMRELLDPKYGMFRYYEDSRLIWFSDKTFEDSDLFHLIGVICGLAIYNFTIVDLHFPLALYKKLLKKKPSLDDLKELMPDVGRSMQQLLDYPEDDVEETFCLNFTITVENFGATEVKELVLNGADTAVNKQNRHEFVDAYVDYIFNKSVASLFDAFHAGFHKVCGGKVLQLFQPNELQAMVIGNTNYDWKELEKNTEYKGEYWAEHPTIKIFWEVFHELPLEKKKQFLLFLTGSDRIPILGMKSLKLVIQSTGGGEEYLPVSHTCFNLLDLPKYTEKETLRSKLIQAIDHNEGFSLI</sequence>
<evidence type="ECO:0000256" key="11">
    <source>
        <dbReference type="ARBA" id="ARBA00054628"/>
    </source>
</evidence>
<dbReference type="Gene3D" id="3.30.2160.10">
    <property type="entry name" value="Hect, E3 ligase catalytic domain"/>
    <property type="match status" value="1"/>
</dbReference>
<dbReference type="GO" id="GO:0007283">
    <property type="term" value="P:spermatogenesis"/>
    <property type="evidence" value="ECO:0007669"/>
    <property type="project" value="UniProtKB-KW"/>
</dbReference>
<feature type="repeat" description="RCC1" evidence="16">
    <location>
        <begin position="186"/>
        <end position="238"/>
    </location>
</feature>
<dbReference type="FunFam" id="3.90.1750.10:FF:000010">
    <property type="entry name" value="probable E3 ubiquitin-protein ligase HERC4 isoform X1"/>
    <property type="match status" value="1"/>
</dbReference>
<keyword evidence="7" id="KW-0677">Repeat</keyword>
<evidence type="ECO:0000256" key="8">
    <source>
        <dbReference type="ARBA" id="ARBA00022782"/>
    </source>
</evidence>
<feature type="repeat" description="RCC1" evidence="16">
    <location>
        <begin position="103"/>
        <end position="185"/>
    </location>
</feature>
<evidence type="ECO:0000256" key="2">
    <source>
        <dbReference type="ARBA" id="ARBA00004514"/>
    </source>
</evidence>
<dbReference type="Pfam" id="PF00632">
    <property type="entry name" value="HECT"/>
    <property type="match status" value="1"/>
</dbReference>
<evidence type="ECO:0000256" key="13">
    <source>
        <dbReference type="ARBA" id="ARBA00080835"/>
    </source>
</evidence>
<dbReference type="PROSITE" id="PS50237">
    <property type="entry name" value="HECT"/>
    <property type="match status" value="1"/>
</dbReference>
<dbReference type="GO" id="GO:0061630">
    <property type="term" value="F:ubiquitin protein ligase activity"/>
    <property type="evidence" value="ECO:0007669"/>
    <property type="project" value="UniProtKB-EC"/>
</dbReference>
<dbReference type="InterPro" id="IPR035983">
    <property type="entry name" value="Hect_E3_ubiquitin_ligase"/>
</dbReference>
<feature type="active site" description="Glycyl thioester intermediate" evidence="15">
    <location>
        <position position="926"/>
    </location>
</feature>
<evidence type="ECO:0000259" key="17">
    <source>
        <dbReference type="PROSITE" id="PS50237"/>
    </source>
</evidence>
<reference evidence="19" key="1">
    <citation type="submission" date="2025-08" db="UniProtKB">
        <authorList>
            <consortium name="RefSeq"/>
        </authorList>
    </citation>
    <scope>IDENTIFICATION</scope>
    <source>
        <tissue evidence="19">Kidney</tissue>
    </source>
</reference>
<dbReference type="InterPro" id="IPR009091">
    <property type="entry name" value="RCC1/BLIP-II"/>
</dbReference>
<dbReference type="PANTHER" id="PTHR45622:SF5">
    <property type="entry name" value="E3 UBIQUITIN-PROTEIN LIGASE HERC4-RELATED"/>
    <property type="match status" value="1"/>
</dbReference>
<dbReference type="FunFam" id="3.30.2410.10:FF:000003">
    <property type="entry name" value="probable E3 ubiquitin-protein ligase HERC4 isoform X1"/>
    <property type="match status" value="1"/>
</dbReference>
<dbReference type="EC" id="2.3.2.26" evidence="4"/>
<feature type="repeat" description="RCC1" evidence="16">
    <location>
        <begin position="1"/>
        <end position="52"/>
    </location>
</feature>
<comment type="function">
    <text evidence="11">Probable E3 ubiquitin-protein ligase involved in either protein trafficking or in the distribution of cellular structures. Required for spermatozoon maturation and fertility, and for the removal of the cytoplasmic droplet of the spermatozoon. E3 ubiquitin-protein ligases accept ubiquitin from an E2 ubiquitin-conjugating enzyme in the form of a thioester and then directly transfer it to targeted substrates.</text>
</comment>
<feature type="repeat" description="RCC1" evidence="16">
    <location>
        <begin position="53"/>
        <end position="102"/>
    </location>
</feature>
<feature type="repeat" description="RCC1" evidence="16">
    <location>
        <begin position="291"/>
        <end position="342"/>
    </location>
</feature>
<dbReference type="InterPro" id="IPR000408">
    <property type="entry name" value="Reg_chr_condens"/>
</dbReference>
<dbReference type="PANTHER" id="PTHR45622">
    <property type="entry name" value="UBIQUITIN-PROTEIN LIGASE E3A-RELATED"/>
    <property type="match status" value="1"/>
</dbReference>
<dbReference type="PRINTS" id="PR00633">
    <property type="entry name" value="RCCNDNSATION"/>
</dbReference>
<evidence type="ECO:0000313" key="19">
    <source>
        <dbReference type="RefSeq" id="XP_023375890.1"/>
    </source>
</evidence>
<evidence type="ECO:0000256" key="10">
    <source>
        <dbReference type="ARBA" id="ARBA00022871"/>
    </source>
</evidence>
<dbReference type="RefSeq" id="XP_023375890.1">
    <property type="nucleotide sequence ID" value="XM_023520122.1"/>
</dbReference>
<dbReference type="PROSITE" id="PS50012">
    <property type="entry name" value="RCC1_3"/>
    <property type="match status" value="7"/>
</dbReference>
<keyword evidence="8" id="KW-0221">Differentiation</keyword>
<evidence type="ECO:0000256" key="16">
    <source>
        <dbReference type="PROSITE-ProRule" id="PRU00235"/>
    </source>
</evidence>
<dbReference type="InterPro" id="IPR000569">
    <property type="entry name" value="HECT_dom"/>
</dbReference>
<organism evidence="18 19">
    <name type="scientific">Pteropus vampyrus</name>
    <name type="common">Large flying fox</name>
    <dbReference type="NCBI Taxonomy" id="132908"/>
    <lineage>
        <taxon>Eukaryota</taxon>
        <taxon>Metazoa</taxon>
        <taxon>Chordata</taxon>
        <taxon>Craniata</taxon>
        <taxon>Vertebrata</taxon>
        <taxon>Euteleostomi</taxon>
        <taxon>Mammalia</taxon>
        <taxon>Eutheria</taxon>
        <taxon>Laurasiatheria</taxon>
        <taxon>Chiroptera</taxon>
        <taxon>Yinpterochiroptera</taxon>
        <taxon>Pteropodoidea</taxon>
        <taxon>Pteropodidae</taxon>
        <taxon>Pteropodinae</taxon>
        <taxon>Pteropus</taxon>
    </lineage>
</organism>
<dbReference type="FunFam" id="3.30.2160.10:FF:000004">
    <property type="entry name" value="probable E3 ubiquitin-protein ligase HERC4 isoform X1"/>
    <property type="match status" value="1"/>
</dbReference>
<dbReference type="GO" id="GO:0030154">
    <property type="term" value="P:cell differentiation"/>
    <property type="evidence" value="ECO:0007669"/>
    <property type="project" value="UniProtKB-KW"/>
</dbReference>
<keyword evidence="18" id="KW-1185">Reference proteome</keyword>
<dbReference type="FunFam" id="2.130.10.30:FF:000039">
    <property type="entry name" value="probable E3 ubiquitin-protein ligase HERC4 isoform X3"/>
    <property type="match status" value="1"/>
</dbReference>
<dbReference type="Gene3D" id="3.30.2410.10">
    <property type="entry name" value="Hect, E3 ligase catalytic domain"/>
    <property type="match status" value="1"/>
</dbReference>
<proteinExistence type="predicted"/>
<keyword evidence="9 15" id="KW-0833">Ubl conjugation pathway</keyword>
<dbReference type="GO" id="GO:0005829">
    <property type="term" value="C:cytosol"/>
    <property type="evidence" value="ECO:0007669"/>
    <property type="project" value="UniProtKB-SubCell"/>
</dbReference>
<evidence type="ECO:0000256" key="14">
    <source>
        <dbReference type="ARBA" id="ARBA00081603"/>
    </source>
</evidence>
<dbReference type="PROSITE" id="PS00626">
    <property type="entry name" value="RCC1_2"/>
    <property type="match status" value="3"/>
</dbReference>
<gene>
    <name evidence="19" type="primary">HERC4</name>
</gene>
<keyword evidence="6" id="KW-0808">Transferase</keyword>
<name>A0A6P6BLE4_PTEVA</name>
<evidence type="ECO:0000256" key="15">
    <source>
        <dbReference type="PROSITE-ProRule" id="PRU00104"/>
    </source>
</evidence>
<evidence type="ECO:0000256" key="1">
    <source>
        <dbReference type="ARBA" id="ARBA00000885"/>
    </source>
</evidence>
<accession>A0A6P6BLE4</accession>
<comment type="subcellular location">
    <subcellularLocation>
        <location evidence="2">Cytoplasm</location>
        <location evidence="2">Cytosol</location>
    </subcellularLocation>
</comment>
<keyword evidence="5" id="KW-0963">Cytoplasm</keyword>
<feature type="repeat" description="RCC1" evidence="16">
    <location>
        <begin position="344"/>
        <end position="410"/>
    </location>
</feature>
<dbReference type="AlphaFoldDB" id="A0A6P6BLE4"/>
<protein>
    <recommendedName>
        <fullName evidence="12">Probable E3 ubiquitin-protein ligase HERC4</fullName>
        <ecNumber evidence="4">2.3.2.26</ecNumber>
    </recommendedName>
    <alternativeName>
        <fullName evidence="13">HECT domain and RCC1-like domain-containing protein 4</fullName>
    </alternativeName>
    <alternativeName>
        <fullName evidence="14">HECT-type E3 ubiquitin transferase HERC4</fullName>
    </alternativeName>
</protein>
<dbReference type="FunFam" id="2.130.10.30:FF:000014">
    <property type="entry name" value="probable E3 ubiquitin-protein ligase HERC4 isoform X1"/>
    <property type="match status" value="1"/>
</dbReference>
<comment type="catalytic activity">
    <reaction evidence="1">
        <text>S-ubiquitinyl-[E2 ubiquitin-conjugating enzyme]-L-cysteine + [acceptor protein]-L-lysine = [E2 ubiquitin-conjugating enzyme]-L-cysteine + N(6)-ubiquitinyl-[acceptor protein]-L-lysine.</text>
        <dbReference type="EC" id="2.3.2.26"/>
    </reaction>
</comment>
<evidence type="ECO:0000256" key="9">
    <source>
        <dbReference type="ARBA" id="ARBA00022786"/>
    </source>
</evidence>
<dbReference type="Gene3D" id="2.130.10.30">
    <property type="entry name" value="Regulator of chromosome condensation 1/beta-lactamase-inhibitor protein II"/>
    <property type="match status" value="2"/>
</dbReference>
<dbReference type="Proteomes" id="UP000515202">
    <property type="component" value="Unplaced"/>
</dbReference>
<evidence type="ECO:0000256" key="7">
    <source>
        <dbReference type="ARBA" id="ARBA00022737"/>
    </source>
</evidence>
<dbReference type="CTD" id="26091"/>
<dbReference type="CDD" id="cd00078">
    <property type="entry name" value="HECTc"/>
    <property type="match status" value="1"/>
</dbReference>
<feature type="domain" description="HECT" evidence="17">
    <location>
        <begin position="631"/>
        <end position="958"/>
    </location>
</feature>
<evidence type="ECO:0000256" key="4">
    <source>
        <dbReference type="ARBA" id="ARBA00012485"/>
    </source>
</evidence>